<feature type="region of interest" description="Disordered" evidence="1">
    <location>
        <begin position="32"/>
        <end position="58"/>
    </location>
</feature>
<sequence>MTWQSLLSTALVGTDRTGEAAARPLAAAAEATVRRRAGRRPGPPLPLPATSAADARPELPEAARRRLTALLAERRGGDPTLVSMGELLPQWLAAARGHGYRAPRESVPALLDAGRARSELRADVVALAGPLGRRLAEANPDWRYVLRTAVSDADAGVEPDLTLWQEGLFAERVTQLTRLRRRDPGAGLELLRSTWRSERAEDRLLFLDALQDGLSLADEPFLEEALSDRAKNVRTTAAELLSALPGSALSLRMADRASACVRLTGTVGAPLLEVEPPRECDTAMRRDGIAPTSPTGRGDRAYWLGEIVAAAPLSVWTEQLGSAERMVAVPVAGEWRAELHDAWARAAVRQADAAWAHALLNGPTEPAVGTAAKLLTVLPPEQRAAWTARFLTEHGLADAFQLLVPCTAPWPRELSQAVVSALARAARRGGYPWSHSGVLGLAERSLAPETAPLIDELGEAGSAAWAEIFANLAGTLRLRATMLSELSPAPCDR</sequence>
<reference evidence="3" key="1">
    <citation type="journal article" date="2019" name="Int. J. Syst. Evol. Microbiol.">
        <title>The Global Catalogue of Microorganisms (GCM) 10K type strain sequencing project: providing services to taxonomists for standard genome sequencing and annotation.</title>
        <authorList>
            <consortium name="The Broad Institute Genomics Platform"/>
            <consortium name="The Broad Institute Genome Sequencing Center for Infectious Disease"/>
            <person name="Wu L."/>
            <person name="Ma J."/>
        </authorList>
    </citation>
    <scope>NUCLEOTIDE SEQUENCE [LARGE SCALE GENOMIC DNA]</scope>
    <source>
        <strain evidence="3">JCM 4816</strain>
    </source>
</reference>
<gene>
    <name evidence="2" type="ORF">ACFP3V_06845</name>
</gene>
<evidence type="ECO:0000313" key="3">
    <source>
        <dbReference type="Proteomes" id="UP001596174"/>
    </source>
</evidence>
<protein>
    <submittedName>
        <fullName evidence="2">DUF5691 domain-containing protein</fullName>
    </submittedName>
</protein>
<evidence type="ECO:0000313" key="2">
    <source>
        <dbReference type="EMBL" id="MFC5906930.1"/>
    </source>
</evidence>
<dbReference type="Pfam" id="PF18944">
    <property type="entry name" value="DUF5691"/>
    <property type="match status" value="1"/>
</dbReference>
<name>A0ABW1FWQ1_9ACTN</name>
<keyword evidence="3" id="KW-1185">Reference proteome</keyword>
<evidence type="ECO:0000256" key="1">
    <source>
        <dbReference type="SAM" id="MobiDB-lite"/>
    </source>
</evidence>
<dbReference type="EMBL" id="JBHSQJ010000021">
    <property type="protein sequence ID" value="MFC5906930.1"/>
    <property type="molecule type" value="Genomic_DNA"/>
</dbReference>
<proteinExistence type="predicted"/>
<organism evidence="2 3">
    <name type="scientific">Streptacidiphilus monticola</name>
    <dbReference type="NCBI Taxonomy" id="2161674"/>
    <lineage>
        <taxon>Bacteria</taxon>
        <taxon>Bacillati</taxon>
        <taxon>Actinomycetota</taxon>
        <taxon>Actinomycetes</taxon>
        <taxon>Kitasatosporales</taxon>
        <taxon>Streptomycetaceae</taxon>
        <taxon>Streptacidiphilus</taxon>
    </lineage>
</organism>
<comment type="caution">
    <text evidence="2">The sequence shown here is derived from an EMBL/GenBank/DDBJ whole genome shotgun (WGS) entry which is preliminary data.</text>
</comment>
<accession>A0ABW1FWQ1</accession>
<dbReference type="InterPro" id="IPR043746">
    <property type="entry name" value="DUF5691"/>
</dbReference>
<dbReference type="RefSeq" id="WP_380580834.1">
    <property type="nucleotide sequence ID" value="NZ_JBHSQJ010000021.1"/>
</dbReference>
<dbReference type="Proteomes" id="UP001596174">
    <property type="component" value="Unassembled WGS sequence"/>
</dbReference>